<comment type="caution">
    <text evidence="1">The sequence shown here is derived from an EMBL/GenBank/DDBJ whole genome shotgun (WGS) entry which is preliminary data.</text>
</comment>
<keyword evidence="2" id="KW-1185">Reference proteome</keyword>
<dbReference type="OrthoDB" id="1326050at2759"/>
<dbReference type="EMBL" id="CAMAPE010000005">
    <property type="protein sequence ID" value="CAH9068978.1"/>
    <property type="molecule type" value="Genomic_DNA"/>
</dbReference>
<dbReference type="Proteomes" id="UP001152484">
    <property type="component" value="Unassembled WGS sequence"/>
</dbReference>
<organism evidence="1 2">
    <name type="scientific">Cuscuta europaea</name>
    <name type="common">European dodder</name>
    <dbReference type="NCBI Taxonomy" id="41803"/>
    <lineage>
        <taxon>Eukaryota</taxon>
        <taxon>Viridiplantae</taxon>
        <taxon>Streptophyta</taxon>
        <taxon>Embryophyta</taxon>
        <taxon>Tracheophyta</taxon>
        <taxon>Spermatophyta</taxon>
        <taxon>Magnoliopsida</taxon>
        <taxon>eudicotyledons</taxon>
        <taxon>Gunneridae</taxon>
        <taxon>Pentapetalae</taxon>
        <taxon>asterids</taxon>
        <taxon>lamiids</taxon>
        <taxon>Solanales</taxon>
        <taxon>Convolvulaceae</taxon>
        <taxon>Cuscuteae</taxon>
        <taxon>Cuscuta</taxon>
        <taxon>Cuscuta subgen. Cuscuta</taxon>
    </lineage>
</organism>
<gene>
    <name evidence="1" type="ORF">CEURO_LOCUS3023</name>
</gene>
<protein>
    <submittedName>
        <fullName evidence="1">Uncharacterized protein</fullName>
    </submittedName>
</protein>
<proteinExistence type="predicted"/>
<accession>A0A9P0YMZ8</accession>
<dbReference type="AlphaFoldDB" id="A0A9P0YMZ8"/>
<evidence type="ECO:0000313" key="1">
    <source>
        <dbReference type="EMBL" id="CAH9068978.1"/>
    </source>
</evidence>
<evidence type="ECO:0000313" key="2">
    <source>
        <dbReference type="Proteomes" id="UP001152484"/>
    </source>
</evidence>
<name>A0A9P0YMZ8_CUSEU</name>
<reference evidence="1" key="1">
    <citation type="submission" date="2022-07" db="EMBL/GenBank/DDBJ databases">
        <authorList>
            <person name="Macas J."/>
            <person name="Novak P."/>
            <person name="Neumann P."/>
        </authorList>
    </citation>
    <scope>NUCLEOTIDE SEQUENCE</scope>
</reference>
<sequence length="223" mass="25254">MEKIWQMIRNSKGWNGKGIKCFLSGITRAIKLMREFADNQTTDKIKQDSSRASWGVVDFEWDLYMNRDDSNQNDFSIYGPLFEVDIEQSAFCEKHLMLKSVEEQFSSQLSSNSSHANIRDCFQTTMTTGVDSLSHFLIKEFERIVTSCLENRDYLDKRLGEGAKECACQVVNPATETIAGNQCSLGSDWDDASVEKPVYSGDEFLGHASENEKRTPVSAIEDL</sequence>